<protein>
    <submittedName>
        <fullName evidence="2">Glutathione S-transferase family protein</fullName>
    </submittedName>
</protein>
<dbReference type="Pfam" id="PF02798">
    <property type="entry name" value="GST_N"/>
    <property type="match status" value="1"/>
</dbReference>
<dbReference type="SUPFAM" id="SSF47616">
    <property type="entry name" value="GST C-terminal domain-like"/>
    <property type="match status" value="1"/>
</dbReference>
<dbReference type="RefSeq" id="WP_207869195.1">
    <property type="nucleotide sequence ID" value="NZ_CP062222.1"/>
</dbReference>
<evidence type="ECO:0000313" key="3">
    <source>
        <dbReference type="Proteomes" id="UP000663918"/>
    </source>
</evidence>
<dbReference type="CDD" id="cd03046">
    <property type="entry name" value="GST_N_GTT1_like"/>
    <property type="match status" value="1"/>
</dbReference>
<dbReference type="SUPFAM" id="SSF52833">
    <property type="entry name" value="Thioredoxin-like"/>
    <property type="match status" value="1"/>
</dbReference>
<dbReference type="InterPro" id="IPR004045">
    <property type="entry name" value="Glutathione_S-Trfase_N"/>
</dbReference>
<dbReference type="InterPro" id="IPR040079">
    <property type="entry name" value="Glutathione_S-Trfase"/>
</dbReference>
<proteinExistence type="predicted"/>
<dbReference type="InterPro" id="IPR036282">
    <property type="entry name" value="Glutathione-S-Trfase_C_sf"/>
</dbReference>
<dbReference type="Pfam" id="PF13410">
    <property type="entry name" value="GST_C_2"/>
    <property type="match status" value="1"/>
</dbReference>
<dbReference type="InterPro" id="IPR036249">
    <property type="entry name" value="Thioredoxin-like_sf"/>
</dbReference>
<dbReference type="SFLD" id="SFLDG00358">
    <property type="entry name" value="Main_(cytGST)"/>
    <property type="match status" value="1"/>
</dbReference>
<dbReference type="KEGG" id="bgoe:IFJ75_15510"/>
<dbReference type="CDD" id="cd03207">
    <property type="entry name" value="GST_C_8"/>
    <property type="match status" value="1"/>
</dbReference>
<gene>
    <name evidence="2" type="ORF">IFJ75_15510</name>
</gene>
<accession>A0A975BZ44</accession>
<reference evidence="2" key="1">
    <citation type="submission" date="2020-09" db="EMBL/GenBank/DDBJ databases">
        <title>Brevundimonas sp. LVF2 isolated from a puddle in Goettingen, Germany.</title>
        <authorList>
            <person name="Friedrich I."/>
            <person name="Klassen A."/>
            <person name="Hannes N."/>
            <person name="Schneider D."/>
            <person name="Hertel R."/>
            <person name="Daniel R."/>
        </authorList>
    </citation>
    <scope>NUCLEOTIDE SEQUENCE</scope>
    <source>
        <strain evidence="2">LVF2</strain>
    </source>
</reference>
<sequence>MLTLFHAPMSRSSRLVWLMEELGADCDIRYCDIRRMDGSGGRDPANPHPDGKVPALIHDGALITECAAVALYLTDLLPEAGMGAPVGHRDRGEYLTWLAWGAGELEPVLGPRLGGHVPTDPYSVRRYEDVVDRLLDRLWSAPYLMGDRFSAADVMIGSTLIWARGHLPESPTLDAWIARIENRPARLRAMARDGDIAATTSNRAA</sequence>
<dbReference type="EMBL" id="CP062222">
    <property type="protein sequence ID" value="QTC90633.1"/>
    <property type="molecule type" value="Genomic_DNA"/>
</dbReference>
<evidence type="ECO:0000259" key="1">
    <source>
        <dbReference type="PROSITE" id="PS50404"/>
    </source>
</evidence>
<dbReference type="SFLD" id="SFLDS00019">
    <property type="entry name" value="Glutathione_Transferase_(cytos"/>
    <property type="match status" value="1"/>
</dbReference>
<keyword evidence="3" id="KW-1185">Reference proteome</keyword>
<dbReference type="AlphaFoldDB" id="A0A975BZ44"/>
<organism evidence="2 3">
    <name type="scientific">Brevundimonas goettingensis</name>
    <dbReference type="NCBI Taxonomy" id="2774190"/>
    <lineage>
        <taxon>Bacteria</taxon>
        <taxon>Pseudomonadati</taxon>
        <taxon>Pseudomonadota</taxon>
        <taxon>Alphaproteobacteria</taxon>
        <taxon>Caulobacterales</taxon>
        <taxon>Caulobacteraceae</taxon>
        <taxon>Brevundimonas</taxon>
    </lineage>
</organism>
<evidence type="ECO:0000313" key="2">
    <source>
        <dbReference type="EMBL" id="QTC90633.1"/>
    </source>
</evidence>
<name>A0A975BZ44_9CAUL</name>
<dbReference type="Gene3D" id="1.20.1050.10">
    <property type="match status" value="1"/>
</dbReference>
<dbReference type="PANTHER" id="PTHR44051">
    <property type="entry name" value="GLUTATHIONE S-TRANSFERASE-RELATED"/>
    <property type="match status" value="1"/>
</dbReference>
<dbReference type="PANTHER" id="PTHR44051:SF21">
    <property type="entry name" value="GLUTATHIONE S-TRANSFERASE FAMILY PROTEIN"/>
    <property type="match status" value="1"/>
</dbReference>
<dbReference type="PROSITE" id="PS50404">
    <property type="entry name" value="GST_NTER"/>
    <property type="match status" value="1"/>
</dbReference>
<dbReference type="Gene3D" id="3.40.30.10">
    <property type="entry name" value="Glutaredoxin"/>
    <property type="match status" value="1"/>
</dbReference>
<dbReference type="Proteomes" id="UP000663918">
    <property type="component" value="Chromosome"/>
</dbReference>
<feature type="domain" description="GST N-terminal" evidence="1">
    <location>
        <begin position="1"/>
        <end position="81"/>
    </location>
</feature>
<dbReference type="SFLD" id="SFLDG01150">
    <property type="entry name" value="Main.1:_Beta-like"/>
    <property type="match status" value="1"/>
</dbReference>